<dbReference type="InterPro" id="IPR007863">
    <property type="entry name" value="Peptidase_M16_C"/>
</dbReference>
<evidence type="ECO:0000256" key="9">
    <source>
        <dbReference type="SAM" id="SignalP"/>
    </source>
</evidence>
<feature type="signal peptide" evidence="9">
    <location>
        <begin position="1"/>
        <end position="18"/>
    </location>
</feature>
<dbReference type="InterPro" id="IPR011765">
    <property type="entry name" value="Pept_M16_N"/>
</dbReference>
<sequence length="914" mass="104782">MRKILLLLLFFINLFAFKQDPDLLSAKLENGLSYYIKQNAKPAKTAHFYLVINAGSIDEAPNERGLAHFVEHMAFNGSRDFDKNELIKKLESLGVRFGADLNAHTGYDETAYTLEISVNDENLQSAFQVFSNWIDGVKFDPTELEKERGVIIEEERQRNTPRYRLFLQQAKNLYKDSIYSDKFPIGDMNVVKSVDVATIKAFYERVYQPRNMKFIAVGDFDVKKIEQLIKTHFSAAKNTNNYQIPDKTIPFQNGFNINIYDDKEIGQNSASLVFIDRYEARTNDAVARKILTDTYISSLILSFYEKHQNESTNPLQVSLTRPVIANQKVYYTFSANVLNNDFNASITEINSLIKGIKEHGFSKDDFEIARQNFISLAKTRYKNAKNQKSQNILNAIISSLSNGSTILSEKDSFELNMKLLKEISLDEAMSRFNEITSLNSSELNILATQDFSLLNDEYKSLVLTAKPHNLNTLSKILPKSLATKKLKIQKIAKKEHNKNGDFWTLEFKNGTKVVLKELKTHKNKIELWGISRGGTSNLAQPHKGMYAVQVSNESGAGEFNNYELAKILSGKNISYEKRISNLTQGYYGSSSTSDFESLLQAIWLEFDAPRLDKNILNQIKTKAIDSLKKSKELPEYKFHTEFINFLYNDDPRKKEPNENEINSLNLHELKQIIDDKFTNANSFIFFVVGDFEIKKLEPLLQKYIANLPSNGEKENFIDDGVRSRGGVLEFKKELQTTDRSDVSIMFKDENITYSRLESLRARALNSVLSALLRENIREEKGQTYGFATNIRLDKFPYKNSLANISFSTDPKNLNDVINSIHESILSLKEQGASKEYLQNFKKASLTQIPKNLENAEFWLANLMRHFIFENELFDRKWYENTLKNITSDDIKTAARKYLNNINIITTINSPSQAK</sequence>
<evidence type="ECO:0000259" key="11">
    <source>
        <dbReference type="Pfam" id="PF05193"/>
    </source>
</evidence>
<proteinExistence type="inferred from homology"/>
<dbReference type="Gene3D" id="3.30.830.10">
    <property type="entry name" value="Metalloenzyme, LuxS/M16 peptidase-like"/>
    <property type="match status" value="4"/>
</dbReference>
<reference evidence="12 13" key="1">
    <citation type="submission" date="2020-11" db="EMBL/GenBank/DDBJ databases">
        <authorList>
            <person name="Peeters C."/>
        </authorList>
    </citation>
    <scope>NUCLEOTIDE SEQUENCE [LARGE SCALE GENOMIC DNA]</scope>
    <source>
        <strain evidence="12 13">LMG 8286</strain>
    </source>
</reference>
<dbReference type="Pfam" id="PF00675">
    <property type="entry name" value="Peptidase_M16"/>
    <property type="match status" value="1"/>
</dbReference>
<accession>A0ABM8Q2T7</accession>
<evidence type="ECO:0000256" key="6">
    <source>
        <dbReference type="ARBA" id="ARBA00022833"/>
    </source>
</evidence>
<dbReference type="PANTHER" id="PTHR43690">
    <property type="entry name" value="NARDILYSIN"/>
    <property type="match status" value="1"/>
</dbReference>
<dbReference type="PANTHER" id="PTHR43690:SF17">
    <property type="entry name" value="PROTEIN YHJJ"/>
    <property type="match status" value="1"/>
</dbReference>
<dbReference type="InterPro" id="IPR011249">
    <property type="entry name" value="Metalloenz_LuxS/M16"/>
</dbReference>
<feature type="domain" description="Peptidase M16 C-terminal" evidence="11">
    <location>
        <begin position="194"/>
        <end position="372"/>
    </location>
</feature>
<dbReference type="SUPFAM" id="SSF63411">
    <property type="entry name" value="LuxS/MPP-like metallohydrolase"/>
    <property type="match status" value="3"/>
</dbReference>
<keyword evidence="9" id="KW-0732">Signal</keyword>
<comment type="similarity">
    <text evidence="2 8">Belongs to the peptidase M16 family.</text>
</comment>
<evidence type="ECO:0000313" key="12">
    <source>
        <dbReference type="EMBL" id="CAD7287137.1"/>
    </source>
</evidence>
<dbReference type="InterPro" id="IPR050626">
    <property type="entry name" value="Peptidase_M16"/>
</dbReference>
<evidence type="ECO:0000313" key="13">
    <source>
        <dbReference type="Proteomes" id="UP000789359"/>
    </source>
</evidence>
<organism evidence="12 13">
    <name type="scientific">Campylobacter suis</name>
    <dbReference type="NCBI Taxonomy" id="2790657"/>
    <lineage>
        <taxon>Bacteria</taxon>
        <taxon>Pseudomonadati</taxon>
        <taxon>Campylobacterota</taxon>
        <taxon>Epsilonproteobacteria</taxon>
        <taxon>Campylobacterales</taxon>
        <taxon>Campylobacteraceae</taxon>
        <taxon>Campylobacter</taxon>
    </lineage>
</organism>
<feature type="domain" description="Peptidase M16 N-terminal" evidence="10">
    <location>
        <begin position="38"/>
        <end position="163"/>
    </location>
</feature>
<feature type="chain" id="PRO_5046140778" description="Peptidase M16" evidence="9">
    <location>
        <begin position="19"/>
        <end position="914"/>
    </location>
</feature>
<dbReference type="PROSITE" id="PS00143">
    <property type="entry name" value="INSULINASE"/>
    <property type="match status" value="1"/>
</dbReference>
<dbReference type="InterPro" id="IPR001431">
    <property type="entry name" value="Pept_M16_Zn_BS"/>
</dbReference>
<keyword evidence="13" id="KW-1185">Reference proteome</keyword>
<evidence type="ECO:0000256" key="5">
    <source>
        <dbReference type="ARBA" id="ARBA00022801"/>
    </source>
</evidence>
<dbReference type="EMBL" id="CAJHOE010000001">
    <property type="protein sequence ID" value="CAD7287137.1"/>
    <property type="molecule type" value="Genomic_DNA"/>
</dbReference>
<comment type="caution">
    <text evidence="12">The sequence shown here is derived from an EMBL/GenBank/DDBJ whole genome shotgun (WGS) entry which is preliminary data.</text>
</comment>
<comment type="cofactor">
    <cofactor evidence="1">
        <name>Zn(2+)</name>
        <dbReference type="ChEBI" id="CHEBI:29105"/>
    </cofactor>
</comment>
<feature type="domain" description="Peptidase M16 C-terminal" evidence="11">
    <location>
        <begin position="676"/>
        <end position="842"/>
    </location>
</feature>
<evidence type="ECO:0000256" key="3">
    <source>
        <dbReference type="ARBA" id="ARBA00022670"/>
    </source>
</evidence>
<evidence type="ECO:0000256" key="4">
    <source>
        <dbReference type="ARBA" id="ARBA00022723"/>
    </source>
</evidence>
<evidence type="ECO:0000259" key="10">
    <source>
        <dbReference type="Pfam" id="PF00675"/>
    </source>
</evidence>
<evidence type="ECO:0000256" key="7">
    <source>
        <dbReference type="ARBA" id="ARBA00023049"/>
    </source>
</evidence>
<dbReference type="RefSeq" id="WP_230056534.1">
    <property type="nucleotide sequence ID" value="NZ_CAJHOE010000001.1"/>
</dbReference>
<gene>
    <name evidence="12" type="ORF">LMG8286_00768</name>
</gene>
<keyword evidence="5" id="KW-0378">Hydrolase</keyword>
<evidence type="ECO:0008006" key="14">
    <source>
        <dbReference type="Google" id="ProtNLM"/>
    </source>
</evidence>
<keyword evidence="4" id="KW-0479">Metal-binding</keyword>
<keyword evidence="3" id="KW-0645">Protease</keyword>
<keyword evidence="7" id="KW-0482">Metalloprotease</keyword>
<evidence type="ECO:0000256" key="8">
    <source>
        <dbReference type="RuleBase" id="RU004447"/>
    </source>
</evidence>
<name>A0ABM8Q2T7_9BACT</name>
<dbReference type="Pfam" id="PF05193">
    <property type="entry name" value="Peptidase_M16_C"/>
    <property type="match status" value="2"/>
</dbReference>
<evidence type="ECO:0000256" key="2">
    <source>
        <dbReference type="ARBA" id="ARBA00007261"/>
    </source>
</evidence>
<protein>
    <recommendedName>
        <fullName evidence="14">Peptidase M16</fullName>
    </recommendedName>
</protein>
<evidence type="ECO:0000256" key="1">
    <source>
        <dbReference type="ARBA" id="ARBA00001947"/>
    </source>
</evidence>
<dbReference type="Proteomes" id="UP000789359">
    <property type="component" value="Unassembled WGS sequence"/>
</dbReference>
<keyword evidence="6" id="KW-0862">Zinc</keyword>